<organism evidence="8 9">
    <name type="scientific">Gemmata massiliana</name>
    <dbReference type="NCBI Taxonomy" id="1210884"/>
    <lineage>
        <taxon>Bacteria</taxon>
        <taxon>Pseudomonadati</taxon>
        <taxon>Planctomycetota</taxon>
        <taxon>Planctomycetia</taxon>
        <taxon>Gemmatales</taxon>
        <taxon>Gemmataceae</taxon>
        <taxon>Gemmata</taxon>
    </lineage>
</organism>
<keyword evidence="8" id="KW-0282">Flagellum</keyword>
<dbReference type="InterPro" id="IPR053967">
    <property type="entry name" value="LlgE_F_G-like_D1"/>
</dbReference>
<dbReference type="GO" id="GO:0009425">
    <property type="term" value="C:bacterial-type flagellum basal body"/>
    <property type="evidence" value="ECO:0007669"/>
    <property type="project" value="UniProtKB-SubCell"/>
</dbReference>
<dbReference type="InterPro" id="IPR037925">
    <property type="entry name" value="FlgE/F/G-like"/>
</dbReference>
<accession>A0A6P2D0P6</accession>
<keyword evidence="3 4" id="KW-0975">Bacterial flagellum</keyword>
<evidence type="ECO:0000259" key="6">
    <source>
        <dbReference type="Pfam" id="PF06429"/>
    </source>
</evidence>
<dbReference type="AlphaFoldDB" id="A0A6P2D0P6"/>
<dbReference type="PROSITE" id="PS00588">
    <property type="entry name" value="FLAGELLA_BB_ROD"/>
    <property type="match status" value="1"/>
</dbReference>
<evidence type="ECO:0000259" key="7">
    <source>
        <dbReference type="Pfam" id="PF22692"/>
    </source>
</evidence>
<dbReference type="Pfam" id="PF06429">
    <property type="entry name" value="Flg_bbr_C"/>
    <property type="match status" value="1"/>
</dbReference>
<dbReference type="InterPro" id="IPR019776">
    <property type="entry name" value="Flagellar_basal_body_rod_CS"/>
</dbReference>
<feature type="domain" description="Flagellar basal body rod protein N-terminal" evidence="5">
    <location>
        <begin position="9"/>
        <end position="36"/>
    </location>
</feature>
<evidence type="ECO:0000256" key="1">
    <source>
        <dbReference type="ARBA" id="ARBA00004117"/>
    </source>
</evidence>
<name>A0A6P2D0P6_9BACT</name>
<dbReference type="PANTHER" id="PTHR30435">
    <property type="entry name" value="FLAGELLAR PROTEIN"/>
    <property type="match status" value="1"/>
</dbReference>
<dbReference type="Proteomes" id="UP000464178">
    <property type="component" value="Chromosome"/>
</dbReference>
<keyword evidence="8" id="KW-0966">Cell projection</keyword>
<dbReference type="Pfam" id="PF22692">
    <property type="entry name" value="LlgE_F_G_D1"/>
    <property type="match status" value="1"/>
</dbReference>
<keyword evidence="9" id="KW-1185">Reference proteome</keyword>
<comment type="similarity">
    <text evidence="2 4">Belongs to the flagella basal body rod proteins family.</text>
</comment>
<evidence type="ECO:0000256" key="2">
    <source>
        <dbReference type="ARBA" id="ARBA00009677"/>
    </source>
</evidence>
<evidence type="ECO:0000256" key="3">
    <source>
        <dbReference type="ARBA" id="ARBA00023143"/>
    </source>
</evidence>
<dbReference type="SUPFAM" id="SSF117143">
    <property type="entry name" value="Flagellar hook protein flgE"/>
    <property type="match status" value="1"/>
</dbReference>
<evidence type="ECO:0000313" key="9">
    <source>
        <dbReference type="Proteomes" id="UP000464178"/>
    </source>
</evidence>
<sequence length="260" mass="26344">MLYSAISSSSTGIQAASSFLDVTSNNVANSNTPGYKTAQITFQDLLYVGAPAGASTAGITPPGGIQVGNGVVVDSVSGQFTQGGLEQSKGNFDIAINGEGFFSVVLPDGTTGYTRAGDFVVDNTGQLVTPDGFRLAGGILLPAGTDSISVAPNGVVTAVNESGSTQVVGQLTLTRFLNPGGLLRLGDNTFTATPASGTGVTDTPSTNGLGTLTAGSLEQSNVDLTSELVNLVIAQQAFQFNTQSLQVESQVLQTTADLIQ</sequence>
<dbReference type="KEGG" id="gms:SOIL9_47220"/>
<dbReference type="RefSeq" id="WP_162667784.1">
    <property type="nucleotide sequence ID" value="NZ_LR593886.1"/>
</dbReference>
<evidence type="ECO:0000256" key="4">
    <source>
        <dbReference type="RuleBase" id="RU362116"/>
    </source>
</evidence>
<feature type="domain" description="Flagellar hook protein FlgE/F/G-like D1" evidence="7">
    <location>
        <begin position="95"/>
        <end position="158"/>
    </location>
</feature>
<dbReference type="InterPro" id="IPR010930">
    <property type="entry name" value="Flg_bb/hook_C_dom"/>
</dbReference>
<dbReference type="GO" id="GO:0071978">
    <property type="term" value="P:bacterial-type flagellum-dependent swarming motility"/>
    <property type="evidence" value="ECO:0007669"/>
    <property type="project" value="TreeGrafter"/>
</dbReference>
<gene>
    <name evidence="8" type="ORF">SOIL9_47220</name>
</gene>
<dbReference type="NCBIfam" id="TIGR03506">
    <property type="entry name" value="FlgEFG_subfam"/>
    <property type="match status" value="2"/>
</dbReference>
<keyword evidence="8" id="KW-0969">Cilium</keyword>
<dbReference type="Pfam" id="PF00460">
    <property type="entry name" value="Flg_bb_rod"/>
    <property type="match status" value="1"/>
</dbReference>
<evidence type="ECO:0000259" key="5">
    <source>
        <dbReference type="Pfam" id="PF00460"/>
    </source>
</evidence>
<dbReference type="InterPro" id="IPR020013">
    <property type="entry name" value="Flagellar_FlgE/F/G"/>
</dbReference>
<protein>
    <submittedName>
        <fullName evidence="8">Uncharacterized protein</fullName>
    </submittedName>
</protein>
<dbReference type="PANTHER" id="PTHR30435:SF19">
    <property type="entry name" value="FLAGELLAR BASAL-BODY ROD PROTEIN FLGG"/>
    <property type="match status" value="1"/>
</dbReference>
<evidence type="ECO:0000313" key="8">
    <source>
        <dbReference type="EMBL" id="VTR92992.1"/>
    </source>
</evidence>
<reference evidence="8 9" key="1">
    <citation type="submission" date="2019-05" db="EMBL/GenBank/DDBJ databases">
        <authorList>
            <consortium name="Science for Life Laboratories"/>
        </authorList>
    </citation>
    <scope>NUCLEOTIDE SEQUENCE [LARGE SCALE GENOMIC DNA]</scope>
    <source>
        <strain evidence="8">Soil9</strain>
    </source>
</reference>
<dbReference type="InterPro" id="IPR001444">
    <property type="entry name" value="Flag_bb_rod_N"/>
</dbReference>
<proteinExistence type="inferred from homology"/>
<dbReference type="EMBL" id="LR593886">
    <property type="protein sequence ID" value="VTR92992.1"/>
    <property type="molecule type" value="Genomic_DNA"/>
</dbReference>
<feature type="domain" description="Flagellar basal-body/hook protein C-terminal" evidence="6">
    <location>
        <begin position="214"/>
        <end position="258"/>
    </location>
</feature>
<comment type="subcellular location">
    <subcellularLocation>
        <location evidence="1 4">Bacterial flagellum basal body</location>
    </subcellularLocation>
</comment>